<feature type="compositionally biased region" description="Basic and acidic residues" evidence="1">
    <location>
        <begin position="120"/>
        <end position="130"/>
    </location>
</feature>
<evidence type="ECO:0000313" key="3">
    <source>
        <dbReference type="Proteomes" id="UP000028582"/>
    </source>
</evidence>
<comment type="caution">
    <text evidence="2">The sequence shown here is derived from an EMBL/GenBank/DDBJ whole genome shotgun (WGS) entry which is preliminary data.</text>
</comment>
<protein>
    <submittedName>
        <fullName evidence="2">Uncharacterized protein</fullName>
    </submittedName>
</protein>
<gene>
    <name evidence="2" type="ORF">F444_18695</name>
</gene>
<dbReference type="EMBL" id="ANJA01003448">
    <property type="protein sequence ID" value="ETO63653.1"/>
    <property type="molecule type" value="Genomic_DNA"/>
</dbReference>
<feature type="compositionally biased region" description="Polar residues" evidence="1">
    <location>
        <begin position="8"/>
        <end position="22"/>
    </location>
</feature>
<proteinExistence type="predicted"/>
<dbReference type="AlphaFoldDB" id="A0A080ZAJ2"/>
<evidence type="ECO:0000313" key="2">
    <source>
        <dbReference type="EMBL" id="ETO63653.1"/>
    </source>
</evidence>
<reference evidence="2 3" key="1">
    <citation type="submission" date="2013-11" db="EMBL/GenBank/DDBJ databases">
        <title>The Genome Sequence of Phytophthora parasitica P1976.</title>
        <authorList>
            <consortium name="The Broad Institute Genomics Platform"/>
            <person name="Russ C."/>
            <person name="Tyler B."/>
            <person name="Panabieres F."/>
            <person name="Shan W."/>
            <person name="Tripathy S."/>
            <person name="Grunwald N."/>
            <person name="Machado M."/>
            <person name="Johnson C.S."/>
            <person name="Walker B."/>
            <person name="Young S."/>
            <person name="Zeng Q."/>
            <person name="Gargeya S."/>
            <person name="Fitzgerald M."/>
            <person name="Haas B."/>
            <person name="Abouelleil A."/>
            <person name="Allen A.W."/>
            <person name="Alvarado L."/>
            <person name="Arachchi H.M."/>
            <person name="Berlin A.M."/>
            <person name="Chapman S.B."/>
            <person name="Gainer-Dewar J."/>
            <person name="Goldberg J."/>
            <person name="Griggs A."/>
            <person name="Gujja S."/>
            <person name="Hansen M."/>
            <person name="Howarth C."/>
            <person name="Imamovic A."/>
            <person name="Ireland A."/>
            <person name="Larimer J."/>
            <person name="McCowan C."/>
            <person name="Murphy C."/>
            <person name="Pearson M."/>
            <person name="Poon T.W."/>
            <person name="Priest M."/>
            <person name="Roberts A."/>
            <person name="Saif S."/>
            <person name="Shea T."/>
            <person name="Sisk P."/>
            <person name="Sykes S."/>
            <person name="Wortman J."/>
            <person name="Nusbaum C."/>
            <person name="Birren B."/>
        </authorList>
    </citation>
    <scope>NUCLEOTIDE SEQUENCE [LARGE SCALE GENOMIC DNA]</scope>
    <source>
        <strain evidence="2 3">P1976</strain>
    </source>
</reference>
<feature type="compositionally biased region" description="Polar residues" evidence="1">
    <location>
        <begin position="108"/>
        <end position="119"/>
    </location>
</feature>
<dbReference type="Proteomes" id="UP000028582">
    <property type="component" value="Unassembled WGS sequence"/>
</dbReference>
<evidence type="ECO:0000256" key="1">
    <source>
        <dbReference type="SAM" id="MobiDB-lite"/>
    </source>
</evidence>
<organism evidence="2 3">
    <name type="scientific">Phytophthora nicotianae P1976</name>
    <dbReference type="NCBI Taxonomy" id="1317066"/>
    <lineage>
        <taxon>Eukaryota</taxon>
        <taxon>Sar</taxon>
        <taxon>Stramenopiles</taxon>
        <taxon>Oomycota</taxon>
        <taxon>Peronosporomycetes</taxon>
        <taxon>Peronosporales</taxon>
        <taxon>Peronosporaceae</taxon>
        <taxon>Phytophthora</taxon>
    </lineage>
</organism>
<name>A0A080ZAJ2_PHYNI</name>
<accession>A0A080ZAJ2</accession>
<feature type="region of interest" description="Disordered" evidence="1">
    <location>
        <begin position="1"/>
        <end position="39"/>
    </location>
</feature>
<feature type="region of interest" description="Disordered" evidence="1">
    <location>
        <begin position="108"/>
        <end position="138"/>
    </location>
</feature>
<sequence length="138" mass="15481">MSLAHDAATSQVNTIPSGSNHGDSIGKSYAQVQRAESSEVDCKQLQEAEQTRQCHLLSRQPFYLKEAQNTERRVYGMKPLQEIMTGELTDIDNQLKSTNKLLNSTNHLETNTIEPSKSGTRLEEGKEKKGTQQVHLIR</sequence>